<protein>
    <recommendedName>
        <fullName evidence="2">FAD dependent oxidoreductase domain-containing protein</fullName>
    </recommendedName>
</protein>
<gene>
    <name evidence="3" type="ORF">METZ01_LOCUS289542</name>
</gene>
<dbReference type="EMBL" id="UINC01087377">
    <property type="protein sequence ID" value="SVC36688.1"/>
    <property type="molecule type" value="Genomic_DNA"/>
</dbReference>
<proteinExistence type="predicted"/>
<feature type="domain" description="FAD dependent oxidoreductase" evidence="2">
    <location>
        <begin position="11"/>
        <end position="323"/>
    </location>
</feature>
<dbReference type="GO" id="GO:0005737">
    <property type="term" value="C:cytoplasm"/>
    <property type="evidence" value="ECO:0007669"/>
    <property type="project" value="TreeGrafter"/>
</dbReference>
<sequence>MSEDSKSRSSVGVIGAGIQGVCISLCLIKKGFKVTLIDREDPGKESASYGNAGHFSPYASVPINRPDILIDVPSMLFSSTGPLAIKWSYIPKMIPWFLKFIKNCTKKKMMHTAKYMHQILDLAIPAYDELFEDIDISGLIENKGIIYFWTDKDLKSRELEINIRKELGVKQQLLKPHEIHDLEPHIKQIYHGGVLYPSARHTRNPGKILLKLFELFLKKDGTFIKENVETINFSPDNKPLIKTNLNSYVFDKAVVACGAFSKKLTDQVDEKIPLDTERGYHVHFKGYDHLLSRPVIFLNRGFGITPMEQGLRVVGTVEFGGLKNPASKKRI</sequence>
<dbReference type="GO" id="GO:0016491">
    <property type="term" value="F:oxidoreductase activity"/>
    <property type="evidence" value="ECO:0007669"/>
    <property type="project" value="UniProtKB-KW"/>
</dbReference>
<reference evidence="3" key="1">
    <citation type="submission" date="2018-05" db="EMBL/GenBank/DDBJ databases">
        <authorList>
            <person name="Lanie J.A."/>
            <person name="Ng W.-L."/>
            <person name="Kazmierczak K.M."/>
            <person name="Andrzejewski T.M."/>
            <person name="Davidsen T.M."/>
            <person name="Wayne K.J."/>
            <person name="Tettelin H."/>
            <person name="Glass J.I."/>
            <person name="Rusch D."/>
            <person name="Podicherti R."/>
            <person name="Tsui H.-C.T."/>
            <person name="Winkler M.E."/>
        </authorList>
    </citation>
    <scope>NUCLEOTIDE SEQUENCE</scope>
</reference>
<dbReference type="InterPro" id="IPR006076">
    <property type="entry name" value="FAD-dep_OxRdtase"/>
</dbReference>
<dbReference type="AlphaFoldDB" id="A0A382LIS8"/>
<name>A0A382LIS8_9ZZZZ</name>
<feature type="non-terminal residue" evidence="3">
    <location>
        <position position="331"/>
    </location>
</feature>
<dbReference type="Pfam" id="PF01266">
    <property type="entry name" value="DAO"/>
    <property type="match status" value="1"/>
</dbReference>
<dbReference type="SUPFAM" id="SSF51905">
    <property type="entry name" value="FAD/NAD(P)-binding domain"/>
    <property type="match status" value="1"/>
</dbReference>
<evidence type="ECO:0000256" key="1">
    <source>
        <dbReference type="ARBA" id="ARBA00023002"/>
    </source>
</evidence>
<evidence type="ECO:0000313" key="3">
    <source>
        <dbReference type="EMBL" id="SVC36688.1"/>
    </source>
</evidence>
<accession>A0A382LIS8</accession>
<dbReference type="InterPro" id="IPR036188">
    <property type="entry name" value="FAD/NAD-bd_sf"/>
</dbReference>
<evidence type="ECO:0000259" key="2">
    <source>
        <dbReference type="Pfam" id="PF01266"/>
    </source>
</evidence>
<dbReference type="Gene3D" id="3.50.50.60">
    <property type="entry name" value="FAD/NAD(P)-binding domain"/>
    <property type="match status" value="2"/>
</dbReference>
<dbReference type="PANTHER" id="PTHR13847">
    <property type="entry name" value="SARCOSINE DEHYDROGENASE-RELATED"/>
    <property type="match status" value="1"/>
</dbReference>
<organism evidence="3">
    <name type="scientific">marine metagenome</name>
    <dbReference type="NCBI Taxonomy" id="408172"/>
    <lineage>
        <taxon>unclassified sequences</taxon>
        <taxon>metagenomes</taxon>
        <taxon>ecological metagenomes</taxon>
    </lineage>
</organism>
<dbReference type="PANTHER" id="PTHR13847:SF289">
    <property type="entry name" value="GLYCINE OXIDASE"/>
    <property type="match status" value="1"/>
</dbReference>
<keyword evidence="1" id="KW-0560">Oxidoreductase</keyword>
<dbReference type="Gene3D" id="3.30.9.10">
    <property type="entry name" value="D-Amino Acid Oxidase, subunit A, domain 2"/>
    <property type="match status" value="1"/>
</dbReference>